<evidence type="ECO:0000256" key="2">
    <source>
        <dbReference type="ARBA" id="ARBA00022670"/>
    </source>
</evidence>
<evidence type="ECO:0000313" key="10">
    <source>
        <dbReference type="EMBL" id="QIX01481.1"/>
    </source>
</evidence>
<dbReference type="Gene3D" id="2.130.10.10">
    <property type="entry name" value="YVTN repeat-like/Quinoprotein amine dehydrogenase"/>
    <property type="match status" value="1"/>
</dbReference>
<evidence type="ECO:0000259" key="9">
    <source>
        <dbReference type="PROSITE" id="PS50897"/>
    </source>
</evidence>
<dbReference type="GO" id="GO:0051603">
    <property type="term" value="P:proteolysis involved in protein catabolic process"/>
    <property type="evidence" value="ECO:0007669"/>
    <property type="project" value="TreeGrafter"/>
</dbReference>
<dbReference type="Pfam" id="PF16187">
    <property type="entry name" value="Peptidase_M16_M"/>
    <property type="match status" value="1"/>
</dbReference>
<dbReference type="PROSITE" id="PS50897">
    <property type="entry name" value="CTLH"/>
    <property type="match status" value="1"/>
</dbReference>
<dbReference type="Pfam" id="PF00400">
    <property type="entry name" value="WD40"/>
    <property type="match status" value="4"/>
</dbReference>
<evidence type="ECO:0000256" key="1">
    <source>
        <dbReference type="ARBA" id="ARBA00007261"/>
    </source>
</evidence>
<keyword evidence="4" id="KW-0378">Hydrolase</keyword>
<dbReference type="SUPFAM" id="SSF63411">
    <property type="entry name" value="LuxS/MPP-like metallohydrolase"/>
    <property type="match status" value="4"/>
</dbReference>
<dbReference type="SUPFAM" id="SSF50978">
    <property type="entry name" value="WD40 repeat-like"/>
    <property type="match status" value="1"/>
</dbReference>
<dbReference type="InterPro" id="IPR032632">
    <property type="entry name" value="Peptidase_M16_M"/>
</dbReference>
<feature type="repeat" description="WD" evidence="7">
    <location>
        <begin position="409"/>
        <end position="450"/>
    </location>
</feature>
<gene>
    <name evidence="10" type="ORF">AMS68_006998</name>
</gene>
<name>A0A6H0Y3I9_9PEZI</name>
<dbReference type="PANTHER" id="PTHR43690">
    <property type="entry name" value="NARDILYSIN"/>
    <property type="match status" value="1"/>
</dbReference>
<dbReference type="InterPro" id="IPR007863">
    <property type="entry name" value="Peptidase_M16_C"/>
</dbReference>
<dbReference type="Pfam" id="PF00675">
    <property type="entry name" value="Peptidase_M16"/>
    <property type="match status" value="1"/>
</dbReference>
<dbReference type="FunFam" id="3.30.830.10:FF:000003">
    <property type="entry name" value="Insulin-degrading enzyme"/>
    <property type="match status" value="1"/>
</dbReference>
<dbReference type="Pfam" id="PF23627">
    <property type="entry name" value="LisH_WDR26"/>
    <property type="match status" value="1"/>
</dbReference>
<evidence type="ECO:0000256" key="3">
    <source>
        <dbReference type="ARBA" id="ARBA00022723"/>
    </source>
</evidence>
<dbReference type="PANTHER" id="PTHR43690:SF18">
    <property type="entry name" value="INSULIN-DEGRADING ENZYME-RELATED"/>
    <property type="match status" value="1"/>
</dbReference>
<evidence type="ECO:0000256" key="4">
    <source>
        <dbReference type="ARBA" id="ARBA00022801"/>
    </source>
</evidence>
<keyword evidence="5" id="KW-0862">Zinc</keyword>
<evidence type="ECO:0000313" key="11">
    <source>
        <dbReference type="Proteomes" id="UP000503462"/>
    </source>
</evidence>
<evidence type="ECO:0000256" key="7">
    <source>
        <dbReference type="PROSITE-ProRule" id="PRU00221"/>
    </source>
</evidence>
<dbReference type="Pfam" id="PF05193">
    <property type="entry name" value="Peptidase_M16_C"/>
    <property type="match status" value="1"/>
</dbReference>
<reference evidence="10 11" key="1">
    <citation type="journal article" date="2016" name="Sci. Rep.">
        <title>Peltaster fructicola genome reveals evolution from an invasive phytopathogen to an ectophytic parasite.</title>
        <authorList>
            <person name="Xu C."/>
            <person name="Chen H."/>
            <person name="Gleason M.L."/>
            <person name="Xu J.R."/>
            <person name="Liu H."/>
            <person name="Zhang R."/>
            <person name="Sun G."/>
        </authorList>
    </citation>
    <scope>NUCLEOTIDE SEQUENCE [LARGE SCALE GENOMIC DNA]</scope>
    <source>
        <strain evidence="10 11">LNHT1506</strain>
    </source>
</reference>
<dbReference type="InterPro" id="IPR011765">
    <property type="entry name" value="Pept_M16_N"/>
</dbReference>
<evidence type="ECO:0000256" key="6">
    <source>
        <dbReference type="ARBA" id="ARBA00023049"/>
    </source>
</evidence>
<dbReference type="SMART" id="SM00320">
    <property type="entry name" value="WD40"/>
    <property type="match status" value="7"/>
</dbReference>
<feature type="region of interest" description="Disordered" evidence="8">
    <location>
        <begin position="35"/>
        <end position="174"/>
    </location>
</feature>
<dbReference type="Proteomes" id="UP000503462">
    <property type="component" value="Chromosome 5"/>
</dbReference>
<dbReference type="InterPro" id="IPR015943">
    <property type="entry name" value="WD40/YVTN_repeat-like_dom_sf"/>
</dbReference>
<dbReference type="GO" id="GO:0046872">
    <property type="term" value="F:metal ion binding"/>
    <property type="evidence" value="ECO:0007669"/>
    <property type="project" value="UniProtKB-KW"/>
</dbReference>
<dbReference type="PROSITE" id="PS50082">
    <property type="entry name" value="WD_REPEATS_2"/>
    <property type="match status" value="2"/>
</dbReference>
<dbReference type="FunFam" id="3.30.830.10:FF:000005">
    <property type="entry name" value="nardilysin isoform X1"/>
    <property type="match status" value="1"/>
</dbReference>
<keyword evidence="11" id="KW-1185">Reference proteome</keyword>
<dbReference type="InterPro" id="IPR006595">
    <property type="entry name" value="CTLH_C"/>
</dbReference>
<dbReference type="GO" id="GO:0005739">
    <property type="term" value="C:mitochondrion"/>
    <property type="evidence" value="ECO:0007669"/>
    <property type="project" value="TreeGrafter"/>
</dbReference>
<dbReference type="EMBL" id="CP051143">
    <property type="protein sequence ID" value="QIX01481.1"/>
    <property type="molecule type" value="Genomic_DNA"/>
</dbReference>
<dbReference type="InterPro" id="IPR036322">
    <property type="entry name" value="WD40_repeat_dom_sf"/>
</dbReference>
<protein>
    <recommendedName>
        <fullName evidence="9">CTLH domain-containing protein</fullName>
    </recommendedName>
</protein>
<dbReference type="InterPro" id="IPR054734">
    <property type="entry name" value="PqqF-like_C_4"/>
</dbReference>
<sequence>MRVCRRQLVYGHHTAIALQVRALENLMIVSSTPLPPVNTAGPTVRSTSSQPSPAQESTAQPRTLHQHNETQPLTTHLADSPARSPLKRRRLSTADDSSPNSANRQLRKRHKGTKDATTQREMRLGSSHEHRGRYSTNGSSQNGSSPHTNGTTNGYHNDADEEHEMSPSGSFHGHNREEVTRIILQSLSDLGYREAANQLSKESGYQLEVPSVAAFRAAVLQGEWQEAEMLLFGFEHTASSAQENGQAWQKSRTTRNSYDKSGLPLAEGADTVALRFLLRQQKYLELLEARNLSAALHVLRNELAPLKQDTAKLHALSSFMMCSSKLDLYARALWDGAHGDSRTELLTNISKSISPSVMIPEHRLATLLNTVQTDQINRCTYHNTLTRPSLYHDHECSVEDVPMSFFHELRTHTDEVWTLEFSHNGTMLAAAGREGLVTVHDTTRWKVLYELRDYERSSVAIENRGVCQIAFSPDDRYLIACSYNSEFSVISMRDGRVVARGDHFDYPVCAVAWLPDSETFVIGSQSSARPLNMYSMRQNGNTSSLGVIKNNEIHSWRDPPWDPKLKDHNPTSFRIVAVAVSRDGSLMAASTMDNRLMTFDLLTRQRVSDWQMDGQVTSIAFSSDGSQMLINMSVSRCQTIDSYTGKLVTDFEGIRQRGLILKSCFGGAGETFVISGSEDGTIHVWRRHSGERIGNIYAHGQHSVNAVAWHPTNSAIFASAGDDRRVNGHLTMLCELRVRVIRLPNQLEALLIHDPDTDKASAAMDVNVGSFSDSDELPGLAHAVEHLLFMGTEKYPGENDYNQYLTKFGGSSNAFTAATSTNYYFELSASSTSNSPTASASSSTTSLAVPKTRAPLYGALDRFSQFFVKPLFLADTLDRELRAVDSENKKNLQSDQWRLYQLEKSTSNKLHPFQKFSTGSYKTLHDDPIGRGVKIRDAFMDFYKKHYSANRMKLVVLGQEDLNTLQAWVEEFFSDVENQDLPQLRWDDVPSLTTEQLGMQIFAKPVMDQKILEIIFPYPDQDDLWESSPGRYISHLVGHEGPGSILAYLKAKGWANSLSAGASSICPGTALFQVSLRLTEAGLKNYLELVKIVFQYIELLKAQPPQQWIVDEMAKLAEVEFKFRQKIPASRTASQIAGVMQKPYPRDQLMSAQYLIREFNPEAIQRGLDALRPDNFRVLLVSQEYPGDWPEREKWYNTEYKIERLPAELLQELKDGAKSGSPRPAELFLPGKNEFVPSRLDVEKKENEEPLVTPKLIKNDENIRTWFKKDDRFWVPKANIDVCLRSPIVNASPLTVVMTSLYKELVQDSLSEYAYDAELAGLQYNVASHSQGLDISLSGYNDKMSVLLEKVLTTMRDLEVSNERFEIIKERLLRSFRNYEYQDPFRVISSFSRWLVSERDWAVHELLEELPSVTADDLRSFFPQILKQMHIELLIHGNLYKRDALDITDMVEKTLQAHRLPPSQWPTKRNIVIPPGSSYVYSRTLKNADNVNHCIEYILVIGQNISRSLRARLLLFAQMIDEPCFDQLRTKEQLGYVVGSGVVILNNVSAFRVLIQSEKDCRFLETRIDSFFTGFEKVLRDMSQEDFNAHKTGVINKRLEKLKNLSQESARLWHHITSEAFDFELVYRDAENVEQLNKDDILNFYQQYIHPSSSTRAKAAVHLVAQASTADIAAKLDPQEQAQKLTATLGEALGQMGLPVDTAALSERLGKVDVHAGDVDDIVKALTGYIGETAQLAEAQLAQIAEQGKLLLTQILPSLGIQAAKDEHATDTVAVESTPAVAIEDVKAWKATMPVSAGATPVKHLSEFEELESKL</sequence>
<feature type="compositionally biased region" description="Polar residues" evidence="8">
    <location>
        <begin position="134"/>
        <end position="155"/>
    </location>
</feature>
<dbReference type="GO" id="GO:0043171">
    <property type="term" value="P:peptide catabolic process"/>
    <property type="evidence" value="ECO:0007669"/>
    <property type="project" value="TreeGrafter"/>
</dbReference>
<keyword evidence="7" id="KW-0853">WD repeat</keyword>
<dbReference type="GO" id="GO:0004222">
    <property type="term" value="F:metalloendopeptidase activity"/>
    <property type="evidence" value="ECO:0007669"/>
    <property type="project" value="TreeGrafter"/>
</dbReference>
<dbReference type="OrthoDB" id="952271at2759"/>
<keyword evidence="2" id="KW-0645">Protease</keyword>
<evidence type="ECO:0000256" key="5">
    <source>
        <dbReference type="ARBA" id="ARBA00022833"/>
    </source>
</evidence>
<feature type="domain" description="CTLH" evidence="9">
    <location>
        <begin position="208"/>
        <end position="294"/>
    </location>
</feature>
<organism evidence="10 11">
    <name type="scientific">Peltaster fructicola</name>
    <dbReference type="NCBI Taxonomy" id="286661"/>
    <lineage>
        <taxon>Eukaryota</taxon>
        <taxon>Fungi</taxon>
        <taxon>Dikarya</taxon>
        <taxon>Ascomycota</taxon>
        <taxon>Pezizomycotina</taxon>
        <taxon>Dothideomycetes</taxon>
        <taxon>Dothideomycetes incertae sedis</taxon>
        <taxon>Peltaster</taxon>
    </lineage>
</organism>
<feature type="repeat" description="WD" evidence="7">
    <location>
        <begin position="672"/>
        <end position="695"/>
    </location>
</feature>
<keyword evidence="6" id="KW-0482">Metalloprotease</keyword>
<dbReference type="InterPro" id="IPR001680">
    <property type="entry name" value="WD40_rpt"/>
</dbReference>
<proteinExistence type="inferred from homology"/>
<dbReference type="Gene3D" id="3.30.830.10">
    <property type="entry name" value="Metalloenzyme, LuxS/M16 peptidase-like"/>
    <property type="match status" value="4"/>
</dbReference>
<dbReference type="Pfam" id="PF22456">
    <property type="entry name" value="PqqF-like_C_4"/>
    <property type="match status" value="1"/>
</dbReference>
<accession>A0A6H0Y3I9</accession>
<feature type="compositionally biased region" description="Polar residues" evidence="8">
    <location>
        <begin position="40"/>
        <end position="74"/>
    </location>
</feature>
<dbReference type="GO" id="GO:0005829">
    <property type="term" value="C:cytosol"/>
    <property type="evidence" value="ECO:0007669"/>
    <property type="project" value="TreeGrafter"/>
</dbReference>
<comment type="similarity">
    <text evidence="1">Belongs to the peptidase M16 family.</text>
</comment>
<evidence type="ECO:0000256" key="8">
    <source>
        <dbReference type="SAM" id="MobiDB-lite"/>
    </source>
</evidence>
<keyword evidence="3" id="KW-0479">Metal-binding</keyword>
<dbReference type="FunFam" id="3.30.830.10:FF:000004">
    <property type="entry name" value="Putative insulin-degrading enzyme"/>
    <property type="match status" value="1"/>
</dbReference>
<dbReference type="InterPro" id="IPR011249">
    <property type="entry name" value="Metalloenz_LuxS/M16"/>
</dbReference>
<dbReference type="InterPro" id="IPR050626">
    <property type="entry name" value="Peptidase_M16"/>
</dbReference>
<dbReference type="SMART" id="SM00668">
    <property type="entry name" value="CTLH"/>
    <property type="match status" value="1"/>
</dbReference>
<feature type="compositionally biased region" description="Polar residues" evidence="8">
    <location>
        <begin position="94"/>
        <end position="104"/>
    </location>
</feature>
<feature type="compositionally biased region" description="Basic and acidic residues" evidence="8">
    <location>
        <begin position="113"/>
        <end position="129"/>
    </location>
</feature>